<evidence type="ECO:0000256" key="1">
    <source>
        <dbReference type="SAM" id="MobiDB-lite"/>
    </source>
</evidence>
<evidence type="ECO:0000313" key="3">
    <source>
        <dbReference type="Proteomes" id="UP000007797"/>
    </source>
</evidence>
<gene>
    <name evidence="2" type="ORF">DFA_09997</name>
</gene>
<keyword evidence="3" id="KW-1185">Reference proteome</keyword>
<feature type="compositionally biased region" description="Low complexity" evidence="1">
    <location>
        <begin position="91"/>
        <end position="109"/>
    </location>
</feature>
<dbReference type="Proteomes" id="UP000007797">
    <property type="component" value="Unassembled WGS sequence"/>
</dbReference>
<dbReference type="GeneID" id="14867323"/>
<feature type="region of interest" description="Disordered" evidence="1">
    <location>
        <begin position="1"/>
        <end position="27"/>
    </location>
</feature>
<dbReference type="EMBL" id="GL883026">
    <property type="protein sequence ID" value="EGG15171.1"/>
    <property type="molecule type" value="Genomic_DNA"/>
</dbReference>
<sequence>MNGSDTIPVGGSGGTSNNNTHLGNIEEEQSIREDIPAFLARVVSEKSIVYSQFQSFTFDICLDNNAYTSYEHINERNSKLLFIHDGIGPDTSSSSLLTSSSNSTRSISS</sequence>
<feature type="region of interest" description="Disordered" evidence="1">
    <location>
        <begin position="89"/>
        <end position="109"/>
    </location>
</feature>
<name>F4Q902_CACFS</name>
<dbReference type="KEGG" id="dfa:DFA_09997"/>
<proteinExistence type="predicted"/>
<reference evidence="3" key="1">
    <citation type="journal article" date="2011" name="Genome Res.">
        <title>Phylogeny-wide analysis of social amoeba genomes highlights ancient origins for complex intercellular communication.</title>
        <authorList>
            <person name="Heidel A.J."/>
            <person name="Lawal H.M."/>
            <person name="Felder M."/>
            <person name="Schilde C."/>
            <person name="Helps N.R."/>
            <person name="Tunggal B."/>
            <person name="Rivero F."/>
            <person name="John U."/>
            <person name="Schleicher M."/>
            <person name="Eichinger L."/>
            <person name="Platzer M."/>
            <person name="Noegel A.A."/>
            <person name="Schaap P."/>
            <person name="Gloeckner G."/>
        </authorList>
    </citation>
    <scope>NUCLEOTIDE SEQUENCE [LARGE SCALE GENOMIC DNA]</scope>
    <source>
        <strain evidence="3">SH3</strain>
    </source>
</reference>
<dbReference type="OrthoDB" id="5559898at2759"/>
<dbReference type="RefSeq" id="XP_004351891.1">
    <property type="nucleotide sequence ID" value="XM_004351839.1"/>
</dbReference>
<dbReference type="AlphaFoldDB" id="F4Q902"/>
<accession>F4Q902</accession>
<evidence type="ECO:0000313" key="2">
    <source>
        <dbReference type="EMBL" id="EGG15171.1"/>
    </source>
</evidence>
<organism evidence="2 3">
    <name type="scientific">Cavenderia fasciculata</name>
    <name type="common">Slime mold</name>
    <name type="synonym">Dictyostelium fasciculatum</name>
    <dbReference type="NCBI Taxonomy" id="261658"/>
    <lineage>
        <taxon>Eukaryota</taxon>
        <taxon>Amoebozoa</taxon>
        <taxon>Evosea</taxon>
        <taxon>Eumycetozoa</taxon>
        <taxon>Dictyostelia</taxon>
        <taxon>Acytosteliales</taxon>
        <taxon>Cavenderiaceae</taxon>
        <taxon>Cavenderia</taxon>
    </lineage>
</organism>
<protein>
    <submittedName>
        <fullName evidence="2">Uncharacterized protein</fullName>
    </submittedName>
</protein>